<organism evidence="2">
    <name type="scientific">marine metagenome</name>
    <dbReference type="NCBI Taxonomy" id="408172"/>
    <lineage>
        <taxon>unclassified sequences</taxon>
        <taxon>metagenomes</taxon>
        <taxon>ecological metagenomes</taxon>
    </lineage>
</organism>
<dbReference type="Gene3D" id="3.90.550.10">
    <property type="entry name" value="Spore Coat Polysaccharide Biosynthesis Protein SpsA, Chain A"/>
    <property type="match status" value="1"/>
</dbReference>
<evidence type="ECO:0000313" key="2">
    <source>
        <dbReference type="EMBL" id="SVB28903.1"/>
    </source>
</evidence>
<evidence type="ECO:0000259" key="1">
    <source>
        <dbReference type="Pfam" id="PF00535"/>
    </source>
</evidence>
<dbReference type="InterPro" id="IPR050256">
    <property type="entry name" value="Glycosyltransferase_2"/>
</dbReference>
<dbReference type="InterPro" id="IPR029044">
    <property type="entry name" value="Nucleotide-diphossugar_trans"/>
</dbReference>
<proteinExistence type="predicted"/>
<sequence length="240" mass="27792">MTGTSPLLSLVILCYRSEEFAKEFTVQTLRMLKNYEIDDFELILIANYFEGSGDRTPEIVRELATTNPRIHCQAEPKQGMMGWDLRSGLRLASGRYIAVTDGDGQVPIDDVGRLFGLIQMGEFDMVKTYRTTRADGWKRIFLSAGYNLLFHVLFPGLKARDMNAKPKILSRMAYEKMSLSSDGWFIDAEIMIEALHHSMRIGELPSEFRRLDRRSSFVSFGAIFEFMSNLFRFRFREFFR</sequence>
<dbReference type="PANTHER" id="PTHR48090">
    <property type="entry name" value="UNDECAPRENYL-PHOSPHATE 4-DEOXY-4-FORMAMIDO-L-ARABINOSE TRANSFERASE-RELATED"/>
    <property type="match status" value="1"/>
</dbReference>
<dbReference type="SUPFAM" id="SSF53448">
    <property type="entry name" value="Nucleotide-diphospho-sugar transferases"/>
    <property type="match status" value="1"/>
</dbReference>
<dbReference type="Pfam" id="PF00535">
    <property type="entry name" value="Glycos_transf_2"/>
    <property type="match status" value="1"/>
</dbReference>
<dbReference type="EMBL" id="UINC01035847">
    <property type="protein sequence ID" value="SVB28903.1"/>
    <property type="molecule type" value="Genomic_DNA"/>
</dbReference>
<dbReference type="PANTHER" id="PTHR48090:SF7">
    <property type="entry name" value="RFBJ PROTEIN"/>
    <property type="match status" value="1"/>
</dbReference>
<accession>A0A382CUC4</accession>
<name>A0A382CUC4_9ZZZZ</name>
<gene>
    <name evidence="2" type="ORF">METZ01_LOCUS181757</name>
</gene>
<dbReference type="CDD" id="cd04179">
    <property type="entry name" value="DPM_DPG-synthase_like"/>
    <property type="match status" value="1"/>
</dbReference>
<reference evidence="2" key="1">
    <citation type="submission" date="2018-05" db="EMBL/GenBank/DDBJ databases">
        <authorList>
            <person name="Lanie J.A."/>
            <person name="Ng W.-L."/>
            <person name="Kazmierczak K.M."/>
            <person name="Andrzejewski T.M."/>
            <person name="Davidsen T.M."/>
            <person name="Wayne K.J."/>
            <person name="Tettelin H."/>
            <person name="Glass J.I."/>
            <person name="Rusch D."/>
            <person name="Podicherti R."/>
            <person name="Tsui H.-C.T."/>
            <person name="Winkler M.E."/>
        </authorList>
    </citation>
    <scope>NUCLEOTIDE SEQUENCE</scope>
</reference>
<dbReference type="AlphaFoldDB" id="A0A382CUC4"/>
<dbReference type="InterPro" id="IPR001173">
    <property type="entry name" value="Glyco_trans_2-like"/>
</dbReference>
<protein>
    <recommendedName>
        <fullName evidence="1">Glycosyltransferase 2-like domain-containing protein</fullName>
    </recommendedName>
</protein>
<feature type="domain" description="Glycosyltransferase 2-like" evidence="1">
    <location>
        <begin position="9"/>
        <end position="151"/>
    </location>
</feature>